<reference evidence="2" key="1">
    <citation type="journal article" date="2020" name="mSystems">
        <title>Genome- and Community-Level Interaction Insights into Carbon Utilization and Element Cycling Functions of Hydrothermarchaeota in Hydrothermal Sediment.</title>
        <authorList>
            <person name="Zhou Z."/>
            <person name="Liu Y."/>
            <person name="Xu W."/>
            <person name="Pan J."/>
            <person name="Luo Z.H."/>
            <person name="Li M."/>
        </authorList>
    </citation>
    <scope>NUCLEOTIDE SEQUENCE [LARGE SCALE GENOMIC DNA]</scope>
    <source>
        <strain evidence="2">SpSt-381</strain>
    </source>
</reference>
<feature type="signal peptide" evidence="1">
    <location>
        <begin position="1"/>
        <end position="21"/>
    </location>
</feature>
<sequence>MKKLLLLCGAMVALSATVASAAGLNLSWNDCGTNGQTARTFACNTNAGNNDMYASVIPPGTVPRFVGIDVVMDLQFSTGNVPAWWDLRGSGGCRNTSLTMSSDMSASSSGGLACEDFFLGGGGGGIGAYFVGFGAPDRARIVAFWAVPEEGTLNPVETYMFRMRVNNARTVGTGACAGCLDGACIVLNSINLARPAGVGDFFIANPANANFVTFNGGTPGCPGTVPAKNKTWGQMKSLYR</sequence>
<evidence type="ECO:0000313" key="2">
    <source>
        <dbReference type="EMBL" id="HGZ44472.1"/>
    </source>
</evidence>
<dbReference type="EMBL" id="DSQF01000028">
    <property type="protein sequence ID" value="HGZ44472.1"/>
    <property type="molecule type" value="Genomic_DNA"/>
</dbReference>
<protein>
    <submittedName>
        <fullName evidence="2">Uncharacterized protein</fullName>
    </submittedName>
</protein>
<proteinExistence type="predicted"/>
<organism evidence="2">
    <name type="scientific">Eiseniibacteriota bacterium</name>
    <dbReference type="NCBI Taxonomy" id="2212470"/>
    <lineage>
        <taxon>Bacteria</taxon>
        <taxon>Candidatus Eiseniibacteriota</taxon>
    </lineage>
</organism>
<comment type="caution">
    <text evidence="2">The sequence shown here is derived from an EMBL/GenBank/DDBJ whole genome shotgun (WGS) entry which is preliminary data.</text>
</comment>
<feature type="chain" id="PRO_5032891403" evidence="1">
    <location>
        <begin position="22"/>
        <end position="240"/>
    </location>
</feature>
<name>A0A832ICJ2_UNCEI</name>
<accession>A0A832ICJ2</accession>
<dbReference type="AlphaFoldDB" id="A0A832ICJ2"/>
<gene>
    <name evidence="2" type="ORF">ENR23_13865</name>
</gene>
<evidence type="ECO:0000256" key="1">
    <source>
        <dbReference type="SAM" id="SignalP"/>
    </source>
</evidence>
<keyword evidence="1" id="KW-0732">Signal</keyword>